<dbReference type="InterPro" id="IPR052347">
    <property type="entry name" value="Isochorismatase_Nicotinamidase"/>
</dbReference>
<evidence type="ECO:0000256" key="4">
    <source>
        <dbReference type="ARBA" id="ARBA00022801"/>
    </source>
</evidence>
<evidence type="ECO:0000256" key="6">
    <source>
        <dbReference type="ARBA" id="ARBA00039017"/>
    </source>
</evidence>
<evidence type="ECO:0000313" key="10">
    <source>
        <dbReference type="EMBL" id="SJM64706.1"/>
    </source>
</evidence>
<organism evidence="10 11">
    <name type="scientific">Arthrobacter rhombi</name>
    <dbReference type="NCBI Taxonomy" id="71253"/>
    <lineage>
        <taxon>Bacteria</taxon>
        <taxon>Bacillati</taxon>
        <taxon>Actinomycetota</taxon>
        <taxon>Actinomycetes</taxon>
        <taxon>Micrococcales</taxon>
        <taxon>Micrococcaceae</taxon>
        <taxon>Arthrobacter</taxon>
    </lineage>
</organism>
<dbReference type="RefSeq" id="WP_086998393.1">
    <property type="nucleotide sequence ID" value="NZ_FUHW01000032.1"/>
</dbReference>
<comment type="similarity">
    <text evidence="1">Belongs to the isochorismatase family.</text>
</comment>
<keyword evidence="4 10" id="KW-0378">Hydrolase</keyword>
<dbReference type="Proteomes" id="UP000195913">
    <property type="component" value="Unassembled WGS sequence"/>
</dbReference>
<gene>
    <name evidence="10" type="ORF">FM101_08735</name>
</gene>
<keyword evidence="11" id="KW-1185">Reference proteome</keyword>
<evidence type="ECO:0000256" key="3">
    <source>
        <dbReference type="ARBA" id="ARBA00022723"/>
    </source>
</evidence>
<dbReference type="EMBL" id="FUHW01000032">
    <property type="protein sequence ID" value="SJM64706.1"/>
    <property type="molecule type" value="Genomic_DNA"/>
</dbReference>
<proteinExistence type="inferred from homology"/>
<dbReference type="PANTHER" id="PTHR11080:SF2">
    <property type="entry name" value="LD05707P"/>
    <property type="match status" value="1"/>
</dbReference>
<keyword evidence="3" id="KW-0479">Metal-binding</keyword>
<evidence type="ECO:0000256" key="2">
    <source>
        <dbReference type="ARBA" id="ARBA00022642"/>
    </source>
</evidence>
<evidence type="ECO:0000256" key="5">
    <source>
        <dbReference type="ARBA" id="ARBA00037900"/>
    </source>
</evidence>
<dbReference type="AlphaFoldDB" id="A0A1R4G973"/>
<sequence>METALIIVDVQNDFCEGGSLGVTGGGATAAAITSYLSDNGWKYAAVLATQDWHIDPGTHFSFEPDYIDSWPVHCVAGTHGAELHAGLAPILKAGALTATFRKGRYEAAYSGFESTLVDPNDPAATSEEADVESLESTPGESLGEWLSSRHIHKVDIVGIATDFCVRETALDAVRARFDTTVLARLTAAVHQVTVPTVLGELARAGVTIDRDA</sequence>
<name>A0A1R4G973_9MICC</name>
<feature type="region of interest" description="Disordered" evidence="8">
    <location>
        <begin position="118"/>
        <end position="141"/>
    </location>
</feature>
<evidence type="ECO:0000313" key="11">
    <source>
        <dbReference type="Proteomes" id="UP000195913"/>
    </source>
</evidence>
<feature type="domain" description="Isochorismatase-like" evidence="9">
    <location>
        <begin position="139"/>
        <end position="208"/>
    </location>
</feature>
<protein>
    <recommendedName>
        <fullName evidence="6">nicotinamidase</fullName>
        <ecNumber evidence="6">3.5.1.19</ecNumber>
    </recommendedName>
    <alternativeName>
        <fullName evidence="7">Nicotinamide deamidase</fullName>
    </alternativeName>
</protein>
<evidence type="ECO:0000256" key="8">
    <source>
        <dbReference type="SAM" id="MobiDB-lite"/>
    </source>
</evidence>
<dbReference type="EC" id="3.5.1.19" evidence="6"/>
<dbReference type="GO" id="GO:0046872">
    <property type="term" value="F:metal ion binding"/>
    <property type="evidence" value="ECO:0007669"/>
    <property type="project" value="UniProtKB-KW"/>
</dbReference>
<dbReference type="PANTHER" id="PTHR11080">
    <property type="entry name" value="PYRAZINAMIDASE/NICOTINAMIDASE"/>
    <property type="match status" value="1"/>
</dbReference>
<reference evidence="10 11" key="1">
    <citation type="submission" date="2017-02" db="EMBL/GenBank/DDBJ databases">
        <authorList>
            <person name="Peterson S.W."/>
        </authorList>
    </citation>
    <scope>NUCLEOTIDE SEQUENCE [LARGE SCALE GENOMIC DNA]</scope>
    <source>
        <strain evidence="10 11">B Ar 00.02</strain>
    </source>
</reference>
<dbReference type="GO" id="GO:0019363">
    <property type="term" value="P:pyridine nucleotide biosynthetic process"/>
    <property type="evidence" value="ECO:0007669"/>
    <property type="project" value="UniProtKB-KW"/>
</dbReference>
<dbReference type="SUPFAM" id="SSF52499">
    <property type="entry name" value="Isochorismatase-like hydrolases"/>
    <property type="match status" value="1"/>
</dbReference>
<keyword evidence="2" id="KW-0662">Pyridine nucleotide biosynthesis</keyword>
<dbReference type="GO" id="GO:0008936">
    <property type="term" value="F:nicotinamidase activity"/>
    <property type="evidence" value="ECO:0007669"/>
    <property type="project" value="UniProtKB-EC"/>
</dbReference>
<dbReference type="Pfam" id="PF00857">
    <property type="entry name" value="Isochorismatase"/>
    <property type="match status" value="1"/>
</dbReference>
<evidence type="ECO:0000256" key="1">
    <source>
        <dbReference type="ARBA" id="ARBA00006336"/>
    </source>
</evidence>
<dbReference type="Gene3D" id="3.40.50.850">
    <property type="entry name" value="Isochorismatase-like"/>
    <property type="match status" value="1"/>
</dbReference>
<dbReference type="InterPro" id="IPR036380">
    <property type="entry name" value="Isochorismatase-like_sf"/>
</dbReference>
<evidence type="ECO:0000259" key="9">
    <source>
        <dbReference type="Pfam" id="PF00857"/>
    </source>
</evidence>
<evidence type="ECO:0000256" key="7">
    <source>
        <dbReference type="ARBA" id="ARBA00043224"/>
    </source>
</evidence>
<accession>A0A1R4G973</accession>
<dbReference type="InterPro" id="IPR000868">
    <property type="entry name" value="Isochorismatase-like_dom"/>
</dbReference>
<comment type="pathway">
    <text evidence="5">Cofactor biosynthesis; nicotinate biosynthesis; nicotinate from nicotinamide: step 1/1.</text>
</comment>